<keyword evidence="6" id="KW-0812">Transmembrane</keyword>
<accession>A0A3B1DGR0</accession>
<keyword evidence="5" id="KW-0411">Iron-sulfur</keyword>
<dbReference type="PROSITE" id="PS51379">
    <property type="entry name" value="4FE4S_FER_2"/>
    <property type="match status" value="1"/>
</dbReference>
<feature type="transmembrane region" description="Helical" evidence="6">
    <location>
        <begin position="296"/>
        <end position="315"/>
    </location>
</feature>
<name>A0A3B1DGR0_9ZZZZ</name>
<dbReference type="InterPro" id="IPR017900">
    <property type="entry name" value="4Fe4S_Fe_S_CS"/>
</dbReference>
<keyword evidence="1" id="KW-0004">4Fe-4S</keyword>
<dbReference type="NCBIfam" id="NF038018">
    <property type="entry name" value="qmoC"/>
    <property type="match status" value="1"/>
</dbReference>
<dbReference type="InterPro" id="IPR009051">
    <property type="entry name" value="Helical_ferredxn"/>
</dbReference>
<keyword evidence="3" id="KW-0560">Oxidoreductase</keyword>
<dbReference type="InterPro" id="IPR017896">
    <property type="entry name" value="4Fe4S_Fe-S-bd"/>
</dbReference>
<feature type="transmembrane region" description="Helical" evidence="6">
    <location>
        <begin position="229"/>
        <end position="249"/>
    </location>
</feature>
<dbReference type="PANTHER" id="PTHR43255">
    <property type="entry name" value="IRON-SULFUR-BINDING OXIDOREDUCTASE FADF-RELATED-RELATED"/>
    <property type="match status" value="1"/>
</dbReference>
<dbReference type="Gene3D" id="1.10.1060.10">
    <property type="entry name" value="Alpha-helical ferredoxin"/>
    <property type="match status" value="1"/>
</dbReference>
<dbReference type="AlphaFoldDB" id="A0A3B1DGR0"/>
<dbReference type="SUPFAM" id="SSF103501">
    <property type="entry name" value="Respiratory nitrate reductase 1 gamma chain"/>
    <property type="match status" value="1"/>
</dbReference>
<dbReference type="GO" id="GO:0005886">
    <property type="term" value="C:plasma membrane"/>
    <property type="evidence" value="ECO:0007669"/>
    <property type="project" value="TreeGrafter"/>
</dbReference>
<keyword evidence="6" id="KW-0472">Membrane</keyword>
<organism evidence="8">
    <name type="scientific">hydrothermal vent metagenome</name>
    <dbReference type="NCBI Taxonomy" id="652676"/>
    <lineage>
        <taxon>unclassified sequences</taxon>
        <taxon>metagenomes</taxon>
        <taxon>ecological metagenomes</taxon>
    </lineage>
</organism>
<dbReference type="GO" id="GO:0016491">
    <property type="term" value="F:oxidoreductase activity"/>
    <property type="evidence" value="ECO:0007669"/>
    <property type="project" value="UniProtKB-KW"/>
</dbReference>
<protein>
    <submittedName>
        <fullName evidence="8">Anaerobic respiratory complex protein QmoC</fullName>
    </submittedName>
</protein>
<dbReference type="Pfam" id="PF13183">
    <property type="entry name" value="Fer4_8"/>
    <property type="match status" value="1"/>
</dbReference>
<sequence length="373" mass="41968">MPEDVVITPDIQFVRELKKAGGDTLKKCYQCATCSVVCPMSPDNKPFPRKEMLMAQWGMKDELAADPDIWLCHNCNDCSKYCPRGARPGDVLGVMRQKVIREKSVPAFMGNIVTDPKKTLVALAIPFVLFLVVLGFTGHLGIPTGDRIVYSKLFPIRYIEIIFMSAIALTGISYLISLSGFWTGISKQNGTSYSKGFVPALVETVVEILTHKRFEKCGVNADRKNGHLLVFYAFLGLLITTIWITYYYYVPKIHSPIPLTDPMKWLANLSALALIVGVLILIFNRMKDKGFDTKSSSFDWTFVIMILLLVLTGILTELIRLSGIASLAYPMYFIHLLFVFYTIVYFPYSKLAHMGYRTLAITYSKMTGRDIAL</sequence>
<dbReference type="GO" id="GO:0046872">
    <property type="term" value="F:metal ion binding"/>
    <property type="evidence" value="ECO:0007669"/>
    <property type="project" value="UniProtKB-KW"/>
</dbReference>
<keyword evidence="2" id="KW-0479">Metal-binding</keyword>
<evidence type="ECO:0000256" key="4">
    <source>
        <dbReference type="ARBA" id="ARBA00023004"/>
    </source>
</evidence>
<keyword evidence="4" id="KW-0408">Iron</keyword>
<proteinExistence type="predicted"/>
<feature type="transmembrane region" description="Helical" evidence="6">
    <location>
        <begin position="119"/>
        <end position="142"/>
    </location>
</feature>
<dbReference type="SUPFAM" id="SSF46548">
    <property type="entry name" value="alpha-helical ferredoxin"/>
    <property type="match status" value="1"/>
</dbReference>
<feature type="transmembrane region" description="Helical" evidence="6">
    <location>
        <begin position="265"/>
        <end position="284"/>
    </location>
</feature>
<dbReference type="GO" id="GO:0051539">
    <property type="term" value="F:4 iron, 4 sulfur cluster binding"/>
    <property type="evidence" value="ECO:0007669"/>
    <property type="project" value="UniProtKB-KW"/>
</dbReference>
<evidence type="ECO:0000256" key="2">
    <source>
        <dbReference type="ARBA" id="ARBA00022723"/>
    </source>
</evidence>
<feature type="transmembrane region" description="Helical" evidence="6">
    <location>
        <begin position="162"/>
        <end position="185"/>
    </location>
</feature>
<evidence type="ECO:0000256" key="3">
    <source>
        <dbReference type="ARBA" id="ARBA00023002"/>
    </source>
</evidence>
<dbReference type="EMBL" id="UOGI01000257">
    <property type="protein sequence ID" value="VAX34110.1"/>
    <property type="molecule type" value="Genomic_DNA"/>
</dbReference>
<evidence type="ECO:0000256" key="1">
    <source>
        <dbReference type="ARBA" id="ARBA00022485"/>
    </source>
</evidence>
<dbReference type="PROSITE" id="PS00198">
    <property type="entry name" value="4FE4S_FER_1"/>
    <property type="match status" value="1"/>
</dbReference>
<evidence type="ECO:0000313" key="8">
    <source>
        <dbReference type="EMBL" id="VAX34110.1"/>
    </source>
</evidence>
<evidence type="ECO:0000256" key="6">
    <source>
        <dbReference type="SAM" id="Phobius"/>
    </source>
</evidence>
<keyword evidence="6" id="KW-1133">Transmembrane helix</keyword>
<evidence type="ECO:0000256" key="5">
    <source>
        <dbReference type="ARBA" id="ARBA00023014"/>
    </source>
</evidence>
<gene>
    <name evidence="8" type="ORF">MNBD_NITROSPIRAE03-1194</name>
</gene>
<reference evidence="8" key="1">
    <citation type="submission" date="2018-06" db="EMBL/GenBank/DDBJ databases">
        <authorList>
            <person name="Zhirakovskaya E."/>
        </authorList>
    </citation>
    <scope>NUCLEOTIDE SEQUENCE</scope>
</reference>
<dbReference type="InterPro" id="IPR036197">
    <property type="entry name" value="NarG-like_sf"/>
</dbReference>
<dbReference type="PANTHER" id="PTHR43255:SF1">
    <property type="entry name" value="IRON-SULFUR-BINDING OXIDOREDUCTASE FADF-RELATED"/>
    <property type="match status" value="1"/>
</dbReference>
<feature type="transmembrane region" description="Helical" evidence="6">
    <location>
        <begin position="327"/>
        <end position="348"/>
    </location>
</feature>
<evidence type="ECO:0000259" key="7">
    <source>
        <dbReference type="PROSITE" id="PS51379"/>
    </source>
</evidence>
<dbReference type="Gene3D" id="1.20.950.20">
    <property type="entry name" value="Transmembrane di-heme cytochromes, Chain C"/>
    <property type="match status" value="1"/>
</dbReference>
<dbReference type="InterPro" id="IPR051460">
    <property type="entry name" value="HdrC_iron-sulfur_subunit"/>
</dbReference>
<feature type="domain" description="4Fe-4S ferredoxin-type" evidence="7">
    <location>
        <begin position="61"/>
        <end position="92"/>
    </location>
</feature>